<dbReference type="RefSeq" id="WP_085495044.1">
    <property type="nucleotide sequence ID" value="NZ_FXAZ01000003.1"/>
</dbReference>
<evidence type="ECO:0000313" key="4">
    <source>
        <dbReference type="EMBL" id="SMG46602.1"/>
    </source>
</evidence>
<gene>
    <name evidence="4" type="ORF">SAMN06295960_2858</name>
</gene>
<dbReference type="InterPro" id="IPR029044">
    <property type="entry name" value="Nucleotide-diphossugar_trans"/>
</dbReference>
<dbReference type="Proteomes" id="UP000193834">
    <property type="component" value="Unassembled WGS sequence"/>
</dbReference>
<dbReference type="CDD" id="cd04186">
    <property type="entry name" value="GT_2_like_c"/>
    <property type="match status" value="1"/>
</dbReference>
<feature type="domain" description="Glycosyltransferase 2-like" evidence="2">
    <location>
        <begin position="479"/>
        <end position="646"/>
    </location>
</feature>
<dbReference type="STRING" id="1852522.SAMN06295960_2858"/>
<dbReference type="Pfam" id="PF13692">
    <property type="entry name" value="Glyco_trans_1_4"/>
    <property type="match status" value="1"/>
</dbReference>
<keyword evidence="4" id="KW-0808">Transferase</keyword>
<keyword evidence="1" id="KW-0175">Coiled coil</keyword>
<dbReference type="AlphaFoldDB" id="A0A1X7KZY5"/>
<dbReference type="InterPro" id="IPR029063">
    <property type="entry name" value="SAM-dependent_MTases_sf"/>
</dbReference>
<feature type="domain" description="Methyltransferase type 11" evidence="3">
    <location>
        <begin position="39"/>
        <end position="133"/>
    </location>
</feature>
<dbReference type="Gene3D" id="3.40.50.2000">
    <property type="entry name" value="Glycogen Phosphorylase B"/>
    <property type="match status" value="1"/>
</dbReference>
<dbReference type="OrthoDB" id="8936324at2"/>
<dbReference type="SUPFAM" id="SSF53448">
    <property type="entry name" value="Nucleotide-diphospho-sugar transferases"/>
    <property type="match status" value="1"/>
</dbReference>
<dbReference type="CDD" id="cd03801">
    <property type="entry name" value="GT4_PimA-like"/>
    <property type="match status" value="1"/>
</dbReference>
<protein>
    <submittedName>
        <fullName evidence="4">Glycosyltransferase, GT2 family</fullName>
    </submittedName>
</protein>
<dbReference type="Pfam" id="PF08241">
    <property type="entry name" value="Methyltransf_11"/>
    <property type="match status" value="1"/>
</dbReference>
<name>A0A1X7KZY5_9BACL</name>
<dbReference type="PANTHER" id="PTHR43179">
    <property type="entry name" value="RHAMNOSYLTRANSFERASE WBBL"/>
    <property type="match status" value="1"/>
</dbReference>
<evidence type="ECO:0000313" key="5">
    <source>
        <dbReference type="Proteomes" id="UP000193834"/>
    </source>
</evidence>
<keyword evidence="5" id="KW-1185">Reference proteome</keyword>
<proteinExistence type="predicted"/>
<dbReference type="Gene3D" id="3.40.50.150">
    <property type="entry name" value="Vaccinia Virus protein VP39"/>
    <property type="match status" value="1"/>
</dbReference>
<dbReference type="CDD" id="cd02440">
    <property type="entry name" value="AdoMet_MTases"/>
    <property type="match status" value="1"/>
</dbReference>
<evidence type="ECO:0000259" key="2">
    <source>
        <dbReference type="Pfam" id="PF00535"/>
    </source>
</evidence>
<feature type="coiled-coil region" evidence="1">
    <location>
        <begin position="297"/>
        <end position="324"/>
    </location>
</feature>
<evidence type="ECO:0000256" key="1">
    <source>
        <dbReference type="SAM" id="Coils"/>
    </source>
</evidence>
<dbReference type="GO" id="GO:0008757">
    <property type="term" value="F:S-adenosylmethionine-dependent methyltransferase activity"/>
    <property type="evidence" value="ECO:0007669"/>
    <property type="project" value="InterPro"/>
</dbReference>
<dbReference type="SUPFAM" id="SSF53335">
    <property type="entry name" value="S-adenosyl-L-methionine-dependent methyltransferases"/>
    <property type="match status" value="1"/>
</dbReference>
<dbReference type="EMBL" id="FXAZ01000003">
    <property type="protein sequence ID" value="SMG46602.1"/>
    <property type="molecule type" value="Genomic_DNA"/>
</dbReference>
<sequence length="1105" mass="128241">MKFTGERYIPNMQDYTLEAEHLQRYASVTSLVKDKVVIDAACGEGYGTKILSNYASKVIGIDISSEAIRHAKNKYSQDNIEFIEGSIERLDLPSGSVDVFISFETIEHVDETTQHSFLNEIKRVLKHDGILVISTPEKSRYTDARSYINPFHVKEFYEAEFHEFLGRYFSHINFYFQGFEIISTITNQQSKSLTNINHEDNNSHDGMYIIAICSNQHLKSVTIDSYLRVNELSYSGLVSRIVELQAEVQSRNEHIKKLDIIIDEKGLQIRESQSELDSLGTHLKKLDDCIIDKNLQIQKLQNDSEQLEVIQKKLNLEIESKEKDVCKLKDLIVQADDDNKQKTQIIENHKAHINMLLEQERKLNAIYESGGWKLLNKYYFCRDKVFPQRSKRRLIAQLLFKFMKNPRFMIRSLNKQNLKKMKYYVKTESMDRLNSRIDNYVEKHAQTTETRDLNLMKNVDATEKIVFQSVNADNNILVSIIIPVYNQWEYTYSCLKSILEHTKDVSYEIIIADDVSTDETQNINDIVENITVVRDEVNRGFLLNCNNASQYAKGKYLFFLNNDTNVQPEWLTSLLDVIENDSNVGMVGSKLVYPDGRQQEAGGIIWNDASGWNYGRLDDPDKPEYNYLREVDYISGAAIMIRKSIWDQLGGFDERYVPAYFEDTDLAFEVRRLGYKVVLQPKSVVVHFEGISHGTDTSSGIKSYQVVNKEKFHDKWGLELKTFHYNNAENVFLARDRSRNKKTIVIVDHYVPHYDKDAGGRCTYFYTKLFVSLGYKVIFIGDNFFKHEPYTQELQQLGVEVLYGNWYAKNIMQWIKDNGDYFDFVYLNRPHISVKYIDAFRKYSRAKIIYFGHDLHFLREMRNYEITKNESLLKSSNEWKVVEYELFNKADVIHVVGSHEQQLLQKEFPAKEIRNIPLFIYPKPQRSINSYENREDLLFVGGFNHKPNYDGVLWFVKEVWPEISKSLPHVKFYIVGSNPPEDIQMLQSENIVVTGYVTDEQLEGFYSKCRVVVVPLRFGAGVKGKVIEAMYYQTPMVTTSIGAEGLENVHASLEIADDEIAFSNAIVNIYRNATLWSQLSSNSAYYIEKNFSVEAARSIISIDIN</sequence>
<dbReference type="Pfam" id="PF00535">
    <property type="entry name" value="Glycos_transf_2"/>
    <property type="match status" value="1"/>
</dbReference>
<dbReference type="SUPFAM" id="SSF53756">
    <property type="entry name" value="UDP-Glycosyltransferase/glycogen phosphorylase"/>
    <property type="match status" value="1"/>
</dbReference>
<dbReference type="Gene3D" id="3.90.550.10">
    <property type="entry name" value="Spore Coat Polysaccharide Biosynthesis Protein SpsA, Chain A"/>
    <property type="match status" value="1"/>
</dbReference>
<accession>A0A1X7KZY5</accession>
<dbReference type="InterPro" id="IPR001173">
    <property type="entry name" value="Glyco_trans_2-like"/>
</dbReference>
<evidence type="ECO:0000259" key="3">
    <source>
        <dbReference type="Pfam" id="PF08241"/>
    </source>
</evidence>
<dbReference type="InterPro" id="IPR013216">
    <property type="entry name" value="Methyltransf_11"/>
</dbReference>
<reference evidence="4 5" key="1">
    <citation type="submission" date="2017-04" db="EMBL/GenBank/DDBJ databases">
        <authorList>
            <person name="Afonso C.L."/>
            <person name="Miller P.J."/>
            <person name="Scott M.A."/>
            <person name="Spackman E."/>
            <person name="Goraichik I."/>
            <person name="Dimitrov K.M."/>
            <person name="Suarez D.L."/>
            <person name="Swayne D.E."/>
        </authorList>
    </citation>
    <scope>NUCLEOTIDE SEQUENCE [LARGE SCALE GENOMIC DNA]</scope>
    <source>
        <strain evidence="4 5">11</strain>
    </source>
</reference>
<dbReference type="PANTHER" id="PTHR43179:SF7">
    <property type="entry name" value="RHAMNOSYLTRANSFERASE WBBL"/>
    <property type="match status" value="1"/>
</dbReference>
<organism evidence="4 5">
    <name type="scientific">Paenibacillus aquistagni</name>
    <dbReference type="NCBI Taxonomy" id="1852522"/>
    <lineage>
        <taxon>Bacteria</taxon>
        <taxon>Bacillati</taxon>
        <taxon>Bacillota</taxon>
        <taxon>Bacilli</taxon>
        <taxon>Bacillales</taxon>
        <taxon>Paenibacillaceae</taxon>
        <taxon>Paenibacillus</taxon>
    </lineage>
</organism>